<evidence type="ECO:0000313" key="2">
    <source>
        <dbReference type="Proteomes" id="UP000247459"/>
    </source>
</evidence>
<dbReference type="Proteomes" id="UP000247459">
    <property type="component" value="Unassembled WGS sequence"/>
</dbReference>
<comment type="caution">
    <text evidence="1">The sequence shown here is derived from an EMBL/GenBank/DDBJ whole genome shotgun (WGS) entry which is preliminary data.</text>
</comment>
<organism evidence="1 2">
    <name type="scientific">Paenibacillus illinoisensis</name>
    <dbReference type="NCBI Taxonomy" id="59845"/>
    <lineage>
        <taxon>Bacteria</taxon>
        <taxon>Bacillati</taxon>
        <taxon>Bacillota</taxon>
        <taxon>Bacilli</taxon>
        <taxon>Bacillales</taxon>
        <taxon>Paenibacillaceae</taxon>
        <taxon>Paenibacillus</taxon>
    </lineage>
</organism>
<proteinExistence type="predicted"/>
<accession>A0A2W0CGL4</accession>
<dbReference type="EMBL" id="PRLG01000018">
    <property type="protein sequence ID" value="PYY29182.1"/>
    <property type="molecule type" value="Genomic_DNA"/>
</dbReference>
<sequence length="35" mass="4108">MRLRLHPKAIVCINKYQKSLAILPGIFVLLHTQYE</sequence>
<dbReference type="AlphaFoldDB" id="A0A2W0CGL4"/>
<evidence type="ECO:0000313" key="1">
    <source>
        <dbReference type="EMBL" id="PYY29182.1"/>
    </source>
</evidence>
<protein>
    <submittedName>
        <fullName evidence="1">Uncharacterized protein</fullName>
    </submittedName>
</protein>
<reference evidence="1 2" key="1">
    <citation type="submission" date="2018-01" db="EMBL/GenBank/DDBJ databases">
        <title>Genome sequence of the PGP bacterium Paenibacillus illinoisensis E3.</title>
        <authorList>
            <person name="Rolli E."/>
            <person name="Marasco R."/>
            <person name="Bessem C."/>
            <person name="Michoud G."/>
            <person name="Gaiarsa S."/>
            <person name="Borin S."/>
            <person name="Daffonchio D."/>
        </authorList>
    </citation>
    <scope>NUCLEOTIDE SEQUENCE [LARGE SCALE GENOMIC DNA]</scope>
    <source>
        <strain evidence="1 2">E3</strain>
    </source>
</reference>
<name>A0A2W0CGL4_9BACL</name>
<gene>
    <name evidence="1" type="ORF">PIL02S_02126</name>
</gene>